<keyword evidence="3" id="KW-0732">Signal</keyword>
<keyword evidence="2" id="KW-0812">Transmembrane</keyword>
<feature type="compositionally biased region" description="Basic and acidic residues" evidence="1">
    <location>
        <begin position="295"/>
        <end position="306"/>
    </location>
</feature>
<keyword evidence="2" id="KW-0472">Membrane</keyword>
<evidence type="ECO:0000313" key="5">
    <source>
        <dbReference type="Proteomes" id="UP000677054"/>
    </source>
</evidence>
<keyword evidence="2" id="KW-1133">Transmembrane helix</keyword>
<dbReference type="AlphaFoldDB" id="A0A7R8X5Z6"/>
<feature type="region of interest" description="Disordered" evidence="1">
    <location>
        <begin position="295"/>
        <end position="317"/>
    </location>
</feature>
<feature type="compositionally biased region" description="Polar residues" evidence="1">
    <location>
        <begin position="307"/>
        <end position="317"/>
    </location>
</feature>
<feature type="region of interest" description="Disordered" evidence="1">
    <location>
        <begin position="145"/>
        <end position="233"/>
    </location>
</feature>
<feature type="chain" id="PRO_5036209075" description="TNFR-Cys domain-containing protein" evidence="3">
    <location>
        <begin position="17"/>
        <end position="317"/>
    </location>
</feature>
<reference evidence="4" key="1">
    <citation type="submission" date="2020-11" db="EMBL/GenBank/DDBJ databases">
        <authorList>
            <person name="Tran Van P."/>
        </authorList>
    </citation>
    <scope>NUCLEOTIDE SEQUENCE</scope>
</reference>
<dbReference type="EMBL" id="LR899624">
    <property type="protein sequence ID" value="CAD7241188.1"/>
    <property type="molecule type" value="Genomic_DNA"/>
</dbReference>
<feature type="signal peptide" evidence="3">
    <location>
        <begin position="1"/>
        <end position="16"/>
    </location>
</feature>
<evidence type="ECO:0000313" key="4">
    <source>
        <dbReference type="EMBL" id="CAD7241188.1"/>
    </source>
</evidence>
<dbReference type="EMBL" id="CAJPEV010000107">
    <property type="protein sequence ID" value="CAG0880679.1"/>
    <property type="molecule type" value="Genomic_DNA"/>
</dbReference>
<gene>
    <name evidence="4" type="ORF">DSTB1V02_LOCUS1188</name>
</gene>
<organism evidence="4">
    <name type="scientific">Darwinula stevensoni</name>
    <dbReference type="NCBI Taxonomy" id="69355"/>
    <lineage>
        <taxon>Eukaryota</taxon>
        <taxon>Metazoa</taxon>
        <taxon>Ecdysozoa</taxon>
        <taxon>Arthropoda</taxon>
        <taxon>Crustacea</taxon>
        <taxon>Oligostraca</taxon>
        <taxon>Ostracoda</taxon>
        <taxon>Podocopa</taxon>
        <taxon>Podocopida</taxon>
        <taxon>Darwinulocopina</taxon>
        <taxon>Darwinuloidea</taxon>
        <taxon>Darwinulidae</taxon>
        <taxon>Darwinula</taxon>
    </lineage>
</organism>
<name>A0A7R8X5Z6_9CRUS</name>
<keyword evidence="5" id="KW-1185">Reference proteome</keyword>
<accession>A0A7R8X5Z6</accession>
<protein>
    <recommendedName>
        <fullName evidence="6">TNFR-Cys domain-containing protein</fullName>
    </recommendedName>
</protein>
<feature type="compositionally biased region" description="Low complexity" evidence="1">
    <location>
        <begin position="183"/>
        <end position="194"/>
    </location>
</feature>
<evidence type="ECO:0000256" key="3">
    <source>
        <dbReference type="SAM" id="SignalP"/>
    </source>
</evidence>
<evidence type="ECO:0000256" key="1">
    <source>
        <dbReference type="SAM" id="MobiDB-lite"/>
    </source>
</evidence>
<dbReference type="Proteomes" id="UP000677054">
    <property type="component" value="Unassembled WGS sequence"/>
</dbReference>
<sequence length="317" mass="35000">MRVFALLCLALAAAEAGLPMESRCGDTLCDKVQYCSDFDRQCRNCSDVCLESSHNYEQRTCESKCQYYIHDVRYMNLRSTENRSLAGAPHCPSSPLAWGLLASSVPFLVLGSDQTTFARDSGLSEKVNSICTEFPGIASARMATSVPTRMGKAGTNRLPLPGKRESPEIPESLRGLPPPRSSGPPTSSGTEGPSPFIPAYPRFRIRPTDQTAHATDPRRRTDKYRVHIPPPPYRNHPDLAQKVDLIVALLVVVAVLQTIMILAGFAYVLKARVPRWKTKLLHSIVKGKTVKVRARNGEKVERDRSRNGNSASRCPEP</sequence>
<feature type="compositionally biased region" description="Basic and acidic residues" evidence="1">
    <location>
        <begin position="215"/>
        <end position="225"/>
    </location>
</feature>
<evidence type="ECO:0008006" key="6">
    <source>
        <dbReference type="Google" id="ProtNLM"/>
    </source>
</evidence>
<proteinExistence type="predicted"/>
<dbReference type="OrthoDB" id="6599193at2759"/>
<evidence type="ECO:0000256" key="2">
    <source>
        <dbReference type="SAM" id="Phobius"/>
    </source>
</evidence>
<feature type="transmembrane region" description="Helical" evidence="2">
    <location>
        <begin position="245"/>
        <end position="269"/>
    </location>
</feature>